<accession>A0A7T8GVE6</accession>
<protein>
    <submittedName>
        <fullName evidence="2">Uncharacterized protein</fullName>
    </submittedName>
</protein>
<gene>
    <name evidence="2" type="ORF">FKW44_019093</name>
</gene>
<reference evidence="3" key="1">
    <citation type="submission" date="2021-01" db="EMBL/GenBank/DDBJ databases">
        <title>Caligus Genome Assembly.</title>
        <authorList>
            <person name="Gallardo-Escarate C."/>
        </authorList>
    </citation>
    <scope>NUCLEOTIDE SEQUENCE [LARGE SCALE GENOMIC DNA]</scope>
</reference>
<proteinExistence type="predicted"/>
<organism evidence="2 3">
    <name type="scientific">Caligus rogercresseyi</name>
    <name type="common">Sea louse</name>
    <dbReference type="NCBI Taxonomy" id="217165"/>
    <lineage>
        <taxon>Eukaryota</taxon>
        <taxon>Metazoa</taxon>
        <taxon>Ecdysozoa</taxon>
        <taxon>Arthropoda</taxon>
        <taxon>Crustacea</taxon>
        <taxon>Multicrustacea</taxon>
        <taxon>Hexanauplia</taxon>
        <taxon>Copepoda</taxon>
        <taxon>Siphonostomatoida</taxon>
        <taxon>Caligidae</taxon>
        <taxon>Caligus</taxon>
    </lineage>
</organism>
<dbReference type="AlphaFoldDB" id="A0A7T8GVE6"/>
<dbReference type="OrthoDB" id="10608703at2759"/>
<feature type="region of interest" description="Disordered" evidence="1">
    <location>
        <begin position="74"/>
        <end position="100"/>
    </location>
</feature>
<dbReference type="EMBL" id="CP045902">
    <property type="protein sequence ID" value="QQP38508.1"/>
    <property type="molecule type" value="Genomic_DNA"/>
</dbReference>
<evidence type="ECO:0000313" key="3">
    <source>
        <dbReference type="Proteomes" id="UP000595437"/>
    </source>
</evidence>
<evidence type="ECO:0000313" key="2">
    <source>
        <dbReference type="EMBL" id="QQP38508.1"/>
    </source>
</evidence>
<name>A0A7T8GVE6_CALRO</name>
<keyword evidence="3" id="KW-1185">Reference proteome</keyword>
<evidence type="ECO:0000256" key="1">
    <source>
        <dbReference type="SAM" id="MobiDB-lite"/>
    </source>
</evidence>
<dbReference type="Proteomes" id="UP000595437">
    <property type="component" value="Chromosome 13"/>
</dbReference>
<sequence length="182" mass="20844">MGCFDSKRHIQLFKTITTLLDEINFRLRKRIPEDVSFSASKTKALDALKAAEAVVKKEKDRIKEIRRKKHQFFKDQKEASQKKKNLLDEGGGGGTQNEEDIFDEPLNKVTRLDDPEGPTLITDSTEFHVSSSRDLNRLKTLAPASALMFKRNKMFSSKIQRQSIKDKRRGLIKLRAKAKANI</sequence>
<feature type="compositionally biased region" description="Basic and acidic residues" evidence="1">
    <location>
        <begin position="74"/>
        <end position="87"/>
    </location>
</feature>